<gene>
    <name evidence="2" type="ORF">SeMB42_g00915</name>
</gene>
<dbReference type="Proteomes" id="UP000317494">
    <property type="component" value="Unassembled WGS sequence"/>
</dbReference>
<feature type="region of interest" description="Disordered" evidence="1">
    <location>
        <begin position="269"/>
        <end position="320"/>
    </location>
</feature>
<evidence type="ECO:0000256" key="1">
    <source>
        <dbReference type="SAM" id="MobiDB-lite"/>
    </source>
</evidence>
<dbReference type="EMBL" id="QEAN01000020">
    <property type="protein sequence ID" value="TPX53210.1"/>
    <property type="molecule type" value="Genomic_DNA"/>
</dbReference>
<name>A0A507DQU5_9FUNG</name>
<accession>A0A507DQU5</accession>
<comment type="caution">
    <text evidence="2">The sequence shown here is derived from an EMBL/GenBank/DDBJ whole genome shotgun (WGS) entry which is preliminary data.</text>
</comment>
<dbReference type="AlphaFoldDB" id="A0A507DQU5"/>
<feature type="region of interest" description="Disordered" evidence="1">
    <location>
        <begin position="33"/>
        <end position="56"/>
    </location>
</feature>
<feature type="compositionally biased region" description="Low complexity" evidence="1">
    <location>
        <begin position="167"/>
        <end position="189"/>
    </location>
</feature>
<reference evidence="2 3" key="1">
    <citation type="journal article" date="2019" name="Sci. Rep.">
        <title>Comparative genomics of chytrid fungi reveal insights into the obligate biotrophic and pathogenic lifestyle of Synchytrium endobioticum.</title>
        <authorList>
            <person name="van de Vossenberg B.T.L.H."/>
            <person name="Warris S."/>
            <person name="Nguyen H.D.T."/>
            <person name="van Gent-Pelzer M.P.E."/>
            <person name="Joly D.L."/>
            <person name="van de Geest H.C."/>
            <person name="Bonants P.J.M."/>
            <person name="Smith D.S."/>
            <person name="Levesque C.A."/>
            <person name="van der Lee T.A.J."/>
        </authorList>
    </citation>
    <scope>NUCLEOTIDE SEQUENCE [LARGE SCALE GENOMIC DNA]</scope>
    <source>
        <strain evidence="2 3">MB42</strain>
    </source>
</reference>
<feature type="compositionally biased region" description="Acidic residues" evidence="1">
    <location>
        <begin position="427"/>
        <end position="439"/>
    </location>
</feature>
<keyword evidence="3" id="KW-1185">Reference proteome</keyword>
<evidence type="ECO:0000313" key="3">
    <source>
        <dbReference type="Proteomes" id="UP000317494"/>
    </source>
</evidence>
<sequence length="826" mass="90628">MIPPPLPLPTPQMHICLVDWRHYRHFAQTTNKLAKGAAQSHHQSLPTRSPSQTMIEHTTSPDSQLFYVQYDAVCYDDFISYLKDNHRLDHDQRPTGRLLEQLISRVVFQDMTTKCVATNTTTDRGTETLRVRVEMLRGDYYVWSTTHDDIPGFAGPPKKGVVDRKASPSVSDNGSVSVGSGNTGSGAVVATSSTKTNWDPVNSLKIWRGAAETGTRNDYYDWSTMDRHQVASSPDPSSSPDSVFVTSRYSRDESTSYFIKGHAPAMDKSGHSQVLFDSKPPSPKLPPQVVSYSHTTTSSTERRSSQQDSTTKTVTHTRQQERIQTQEWKLPAPSSSQQQLVPPYTQQLKMQNTMTSPSPSLQVDLLEDQASAFTISNVQGGLTSVPLAPPDFGWFKQIPRMDPPGTASASTNEQDSEGVGAARIVDDHDDDDDDVDDGDVSPLSSDLDDTISDPVTRTRLKRLGNDSAATKKNAANPRGKASVNIVQNSTRPPSHMNGLANGHNSNNNGYINTCIKYSSGPQSQSATLTKSSQPATHIPISLANGYHKSINEPTTYAAELLRLSPFRQSMSFSLAVDTREKVEFEASVLFISGNKYLASLLLPPRKAISPWHITFIHRSCGLPTDVIGKAKKLGMKKLSSSKGFDEYDAGDTQLMMLILPDEKYAAEVLHTYSTSVRKHGILFGRPTHLVSSNNSSNGRVENGTGATYNSIPADLESNAEFDRAPTFSKSHRMSTSKSVEAILMPSLHSELYGCIGKSIREYVLDHLAATDSQTNGYVDGNESASEADEDDSSLEKLMQRKISDMEIGHLIVGQDHQAMVLTVRLA</sequence>
<protein>
    <submittedName>
        <fullName evidence="2">Uncharacterized protein</fullName>
    </submittedName>
</protein>
<feature type="region of interest" description="Disordered" evidence="1">
    <location>
        <begin position="154"/>
        <end position="190"/>
    </location>
</feature>
<organism evidence="2 3">
    <name type="scientific">Synchytrium endobioticum</name>
    <dbReference type="NCBI Taxonomy" id="286115"/>
    <lineage>
        <taxon>Eukaryota</taxon>
        <taxon>Fungi</taxon>
        <taxon>Fungi incertae sedis</taxon>
        <taxon>Chytridiomycota</taxon>
        <taxon>Chytridiomycota incertae sedis</taxon>
        <taxon>Chytridiomycetes</taxon>
        <taxon>Synchytriales</taxon>
        <taxon>Synchytriaceae</taxon>
        <taxon>Synchytrium</taxon>
    </lineage>
</organism>
<feature type="region of interest" description="Disordered" evidence="1">
    <location>
        <begin position="773"/>
        <end position="792"/>
    </location>
</feature>
<feature type="region of interest" description="Disordered" evidence="1">
    <location>
        <begin position="395"/>
        <end position="480"/>
    </location>
</feature>
<proteinExistence type="predicted"/>
<dbReference type="VEuPathDB" id="FungiDB:SeMB42_g00915"/>
<feature type="compositionally biased region" description="Polar residues" evidence="1">
    <location>
        <begin position="40"/>
        <end position="56"/>
    </location>
</feature>
<evidence type="ECO:0000313" key="2">
    <source>
        <dbReference type="EMBL" id="TPX53210.1"/>
    </source>
</evidence>